<comment type="caution">
    <text evidence="1">The sequence shown here is derived from an EMBL/GenBank/DDBJ whole genome shotgun (WGS) entry which is preliminary data.</text>
</comment>
<organism evidence="1 2">
    <name type="scientific">Basidiobolus ranarum</name>
    <dbReference type="NCBI Taxonomy" id="34480"/>
    <lineage>
        <taxon>Eukaryota</taxon>
        <taxon>Fungi</taxon>
        <taxon>Fungi incertae sedis</taxon>
        <taxon>Zoopagomycota</taxon>
        <taxon>Entomophthoromycotina</taxon>
        <taxon>Basidiobolomycetes</taxon>
        <taxon>Basidiobolales</taxon>
        <taxon>Basidiobolaceae</taxon>
        <taxon>Basidiobolus</taxon>
    </lineage>
</organism>
<evidence type="ECO:0000313" key="1">
    <source>
        <dbReference type="EMBL" id="KAK9710387.1"/>
    </source>
</evidence>
<sequence length="173" mass="19983">MSRNVLLLKPLSTYLHCIFPFILLKILLKHFDYFCTSSNGKSNGSVAENTAPLSASVIKTEHVDYTVNRKHPVRVYVVKTSIEYHDLVALFQVKNTEYQSLNEKIHAKKPQLEKLAEQVRKSSDSEKKELAVEITKLRYKEVSRWADEFTELHYDLEAIAKELWRASEQGLAD</sequence>
<keyword evidence="2" id="KW-1185">Reference proteome</keyword>
<evidence type="ECO:0000313" key="2">
    <source>
        <dbReference type="Proteomes" id="UP001479436"/>
    </source>
</evidence>
<gene>
    <name evidence="1" type="ORF">K7432_008449</name>
</gene>
<reference evidence="1 2" key="1">
    <citation type="submission" date="2023-04" db="EMBL/GenBank/DDBJ databases">
        <title>Genome of Basidiobolus ranarum AG-B5.</title>
        <authorList>
            <person name="Stajich J.E."/>
            <person name="Carter-House D."/>
            <person name="Gryganskyi A."/>
        </authorList>
    </citation>
    <scope>NUCLEOTIDE SEQUENCE [LARGE SCALE GENOMIC DNA]</scope>
    <source>
        <strain evidence="1 2">AG-B5</strain>
    </source>
</reference>
<protein>
    <submittedName>
        <fullName evidence="1">Uncharacterized protein</fullName>
    </submittedName>
</protein>
<accession>A0ABR2VYK1</accession>
<proteinExistence type="predicted"/>
<name>A0ABR2VYK1_9FUNG</name>
<dbReference type="EMBL" id="JASJQH010007345">
    <property type="protein sequence ID" value="KAK9710387.1"/>
    <property type="molecule type" value="Genomic_DNA"/>
</dbReference>
<dbReference type="Proteomes" id="UP001479436">
    <property type="component" value="Unassembled WGS sequence"/>
</dbReference>